<accession>A0A6P9EIM0</accession>
<evidence type="ECO:0000313" key="3">
    <source>
        <dbReference type="Proteomes" id="UP000235220"/>
    </source>
</evidence>
<sequence>MPIDDSSSSSAVPRHSHEDDLNPYFLHSGDHSGAILVSQPLNGDNDLTWNRSILFVLSWLLNALSKEIASSIIYIDSVEDMWNDFKERFSQSNQPRTFRIRKAIVSLIQETSSVSSYFTRLKSFWEEMFHFRSMPPCSCGVVKKIVEYQQEDYVLQFLMGLNESYAHLWSRILLSDLFSLVNKVFSLIFQEEKQCEIVSDSLPSNEVVVMFNNRDSSSHDSMKGSIGPKNNKQSVTRKERPYCTHYDLLGHTVDKCYKIHGYPPRYKAKPRNSTTN</sequence>
<feature type="domain" description="Retrotransposon gag" evidence="2">
    <location>
        <begin position="59"/>
        <end position="162"/>
    </location>
</feature>
<dbReference type="InterPro" id="IPR005162">
    <property type="entry name" value="Retrotrans_gag_dom"/>
</dbReference>
<dbReference type="InParanoid" id="A0A6P9EIM0"/>
<name>A0A6P9EIM0_JUGRE</name>
<keyword evidence="3" id="KW-1185">Reference proteome</keyword>
<reference evidence="4" key="1">
    <citation type="submission" date="2025-08" db="UniProtKB">
        <authorList>
            <consortium name="RefSeq"/>
        </authorList>
    </citation>
    <scope>IDENTIFICATION</scope>
    <source>
        <tissue evidence="4">Leaves</tissue>
    </source>
</reference>
<dbReference type="KEGG" id="jre:118348894"/>
<dbReference type="OrthoDB" id="5544992at2759"/>
<organism evidence="3 4">
    <name type="scientific">Juglans regia</name>
    <name type="common">English walnut</name>
    <dbReference type="NCBI Taxonomy" id="51240"/>
    <lineage>
        <taxon>Eukaryota</taxon>
        <taxon>Viridiplantae</taxon>
        <taxon>Streptophyta</taxon>
        <taxon>Embryophyta</taxon>
        <taxon>Tracheophyta</taxon>
        <taxon>Spermatophyta</taxon>
        <taxon>Magnoliopsida</taxon>
        <taxon>eudicotyledons</taxon>
        <taxon>Gunneridae</taxon>
        <taxon>Pentapetalae</taxon>
        <taxon>rosids</taxon>
        <taxon>fabids</taxon>
        <taxon>Fagales</taxon>
        <taxon>Juglandaceae</taxon>
        <taxon>Juglans</taxon>
    </lineage>
</organism>
<dbReference type="PANTHER" id="PTHR37610:SF97">
    <property type="entry name" value="RETROTRANSPOSON GAG DOMAIN-CONTAINING PROTEIN"/>
    <property type="match status" value="1"/>
</dbReference>
<proteinExistence type="predicted"/>
<evidence type="ECO:0000256" key="1">
    <source>
        <dbReference type="SAM" id="MobiDB-lite"/>
    </source>
</evidence>
<dbReference type="RefSeq" id="XP_035547344.1">
    <property type="nucleotide sequence ID" value="XM_035691451.1"/>
</dbReference>
<feature type="region of interest" description="Disordered" evidence="1">
    <location>
        <begin position="216"/>
        <end position="236"/>
    </location>
</feature>
<dbReference type="PANTHER" id="PTHR37610">
    <property type="entry name" value="CCHC-TYPE DOMAIN-CONTAINING PROTEIN"/>
    <property type="match status" value="1"/>
</dbReference>
<dbReference type="AlphaFoldDB" id="A0A6P9EIM0"/>
<evidence type="ECO:0000313" key="4">
    <source>
        <dbReference type="RefSeq" id="XP_035547344.1"/>
    </source>
</evidence>
<gene>
    <name evidence="4" type="primary">LOC118348894</name>
</gene>
<dbReference type="Pfam" id="PF03732">
    <property type="entry name" value="Retrotrans_gag"/>
    <property type="match status" value="1"/>
</dbReference>
<dbReference type="Proteomes" id="UP000235220">
    <property type="component" value="Chromosome 7"/>
</dbReference>
<dbReference type="GeneID" id="118348894"/>
<evidence type="ECO:0000259" key="2">
    <source>
        <dbReference type="Pfam" id="PF03732"/>
    </source>
</evidence>
<protein>
    <submittedName>
        <fullName evidence="4">Uncharacterized protein LOC118348894</fullName>
    </submittedName>
</protein>